<accession>A0A0C4DR03</accession>
<protein>
    <submittedName>
        <fullName evidence="1 2">Uncharacterized protein</fullName>
    </submittedName>
</protein>
<dbReference type="EMBL" id="ADBL01000581">
    <property type="status" value="NOT_ANNOTATED_CDS"/>
    <property type="molecule type" value="Genomic_DNA"/>
</dbReference>
<reference evidence="3" key="1">
    <citation type="submission" date="2010-05" db="EMBL/GenBank/DDBJ databases">
        <title>The genome sequence of Magnaporthe poae strain ATCC 64411.</title>
        <authorList>
            <person name="Ma L.-J."/>
            <person name="Dead R."/>
            <person name="Young S."/>
            <person name="Zeng Q."/>
            <person name="Koehrsen M."/>
            <person name="Alvarado L."/>
            <person name="Berlin A."/>
            <person name="Chapman S.B."/>
            <person name="Chen Z."/>
            <person name="Freedman E."/>
            <person name="Gellesch M."/>
            <person name="Goldberg J."/>
            <person name="Griggs A."/>
            <person name="Gujja S."/>
            <person name="Heilman E.R."/>
            <person name="Heiman D."/>
            <person name="Hepburn T."/>
            <person name="Howarth C."/>
            <person name="Jen D."/>
            <person name="Larson L."/>
            <person name="Mehta T."/>
            <person name="Neiman D."/>
            <person name="Pearson M."/>
            <person name="Roberts A."/>
            <person name="Saif S."/>
            <person name="Shea T."/>
            <person name="Shenoy N."/>
            <person name="Sisk P."/>
            <person name="Stolte C."/>
            <person name="Sykes S."/>
            <person name="Walk T."/>
            <person name="White J."/>
            <person name="Yandava C."/>
            <person name="Haas B."/>
            <person name="Nusbaum C."/>
            <person name="Birren B."/>
        </authorList>
    </citation>
    <scope>NUCLEOTIDE SEQUENCE [LARGE SCALE GENOMIC DNA]</scope>
    <source>
        <strain evidence="3">ATCC 64411 / 73-15</strain>
    </source>
</reference>
<dbReference type="AlphaFoldDB" id="A0A0C4DR03"/>
<gene>
    <name evidence="1" type="ORF">MAPG_02302</name>
</gene>
<evidence type="ECO:0000313" key="2">
    <source>
        <dbReference type="EnsemblFungi" id="MAPG_02302T0"/>
    </source>
</evidence>
<reference evidence="2" key="5">
    <citation type="submission" date="2015-06" db="UniProtKB">
        <authorList>
            <consortium name="EnsemblFungi"/>
        </authorList>
    </citation>
    <scope>IDENTIFICATION</scope>
    <source>
        <strain evidence="2">ATCC 64411</strain>
    </source>
</reference>
<dbReference type="Proteomes" id="UP000011715">
    <property type="component" value="Unassembled WGS sequence"/>
</dbReference>
<dbReference type="EMBL" id="GL876967">
    <property type="protein sequence ID" value="KLU83237.1"/>
    <property type="molecule type" value="Genomic_DNA"/>
</dbReference>
<organism evidence="2 3">
    <name type="scientific">Magnaporthiopsis poae (strain ATCC 64411 / 73-15)</name>
    <name type="common">Kentucky bluegrass fungus</name>
    <name type="synonym">Magnaporthe poae</name>
    <dbReference type="NCBI Taxonomy" id="644358"/>
    <lineage>
        <taxon>Eukaryota</taxon>
        <taxon>Fungi</taxon>
        <taxon>Dikarya</taxon>
        <taxon>Ascomycota</taxon>
        <taxon>Pezizomycotina</taxon>
        <taxon>Sordariomycetes</taxon>
        <taxon>Sordariomycetidae</taxon>
        <taxon>Magnaporthales</taxon>
        <taxon>Magnaporthaceae</taxon>
        <taxon>Magnaporthiopsis</taxon>
    </lineage>
</organism>
<reference evidence="1" key="3">
    <citation type="submission" date="2011-03" db="EMBL/GenBank/DDBJ databases">
        <title>Annotation of Magnaporthe poae ATCC 64411.</title>
        <authorList>
            <person name="Ma L.-J."/>
            <person name="Dead R."/>
            <person name="Young S.K."/>
            <person name="Zeng Q."/>
            <person name="Gargeya S."/>
            <person name="Fitzgerald M."/>
            <person name="Haas B."/>
            <person name="Abouelleil A."/>
            <person name="Alvarado L."/>
            <person name="Arachchi H.M."/>
            <person name="Berlin A."/>
            <person name="Brown A."/>
            <person name="Chapman S.B."/>
            <person name="Chen Z."/>
            <person name="Dunbar C."/>
            <person name="Freedman E."/>
            <person name="Gearin G."/>
            <person name="Gellesch M."/>
            <person name="Goldberg J."/>
            <person name="Griggs A."/>
            <person name="Gujja S."/>
            <person name="Heiman D."/>
            <person name="Howarth C."/>
            <person name="Larson L."/>
            <person name="Lui A."/>
            <person name="MacDonald P.J.P."/>
            <person name="Mehta T."/>
            <person name="Montmayeur A."/>
            <person name="Murphy C."/>
            <person name="Neiman D."/>
            <person name="Pearson M."/>
            <person name="Priest M."/>
            <person name="Roberts A."/>
            <person name="Saif S."/>
            <person name="Shea T."/>
            <person name="Shenoy N."/>
            <person name="Sisk P."/>
            <person name="Stolte C."/>
            <person name="Sykes S."/>
            <person name="Yandava C."/>
            <person name="Wortman J."/>
            <person name="Nusbaum C."/>
            <person name="Birren B."/>
        </authorList>
    </citation>
    <scope>NUCLEOTIDE SEQUENCE</scope>
    <source>
        <strain evidence="1">ATCC 64411</strain>
    </source>
</reference>
<proteinExistence type="predicted"/>
<sequence>MVARCQRTLAGNRKASILCRTRGAKIRPGSSRWRVKSDPWLGRCSISGKKASILLAAACVHVPFGKCLGAYWSSSQSNILPYAGLIATFSHRFEGRLSWRGHGNNSLISCYAPGGTHALASFGPLPHTLLCVCRRRAGCKVASAWLGKSNPRCREF</sequence>
<reference evidence="1" key="2">
    <citation type="submission" date="2010-05" db="EMBL/GenBank/DDBJ databases">
        <title>The Genome Sequence of Magnaporthe poae strain ATCC 64411.</title>
        <authorList>
            <consortium name="The Broad Institute Genome Sequencing Platform"/>
            <consortium name="Broad Institute Genome Sequencing Center for Infectious Disease"/>
            <person name="Ma L.-J."/>
            <person name="Dead R."/>
            <person name="Young S."/>
            <person name="Zeng Q."/>
            <person name="Koehrsen M."/>
            <person name="Alvarado L."/>
            <person name="Berlin A."/>
            <person name="Chapman S.B."/>
            <person name="Chen Z."/>
            <person name="Freedman E."/>
            <person name="Gellesch M."/>
            <person name="Goldberg J."/>
            <person name="Griggs A."/>
            <person name="Gujja S."/>
            <person name="Heilman E.R."/>
            <person name="Heiman D."/>
            <person name="Hepburn T."/>
            <person name="Howarth C."/>
            <person name="Jen D."/>
            <person name="Larson L."/>
            <person name="Mehta T."/>
            <person name="Neiman D."/>
            <person name="Pearson M."/>
            <person name="Roberts A."/>
            <person name="Saif S."/>
            <person name="Shea T."/>
            <person name="Shenoy N."/>
            <person name="Sisk P."/>
            <person name="Stolte C."/>
            <person name="Sykes S."/>
            <person name="Walk T."/>
            <person name="White J."/>
            <person name="Yandava C."/>
            <person name="Haas B."/>
            <person name="Nusbaum C."/>
            <person name="Birren B."/>
        </authorList>
    </citation>
    <scope>NUCLEOTIDE SEQUENCE</scope>
    <source>
        <strain evidence="1">ATCC 64411</strain>
    </source>
</reference>
<keyword evidence="3" id="KW-1185">Reference proteome</keyword>
<reference evidence="2" key="4">
    <citation type="journal article" date="2015" name="G3 (Bethesda)">
        <title>Genome sequences of three phytopathogenic species of the Magnaporthaceae family of fungi.</title>
        <authorList>
            <person name="Okagaki L.H."/>
            <person name="Nunes C.C."/>
            <person name="Sailsbery J."/>
            <person name="Clay B."/>
            <person name="Brown D."/>
            <person name="John T."/>
            <person name="Oh Y."/>
            <person name="Young N."/>
            <person name="Fitzgerald M."/>
            <person name="Haas B.J."/>
            <person name="Zeng Q."/>
            <person name="Young S."/>
            <person name="Adiconis X."/>
            <person name="Fan L."/>
            <person name="Levin J.Z."/>
            <person name="Mitchell T.K."/>
            <person name="Okubara P.A."/>
            <person name="Farman M.L."/>
            <person name="Kohn L.M."/>
            <person name="Birren B."/>
            <person name="Ma L.-J."/>
            <person name="Dean R.A."/>
        </authorList>
    </citation>
    <scope>NUCLEOTIDE SEQUENCE</scope>
    <source>
        <strain evidence="2">ATCC 64411 / 73-15</strain>
    </source>
</reference>
<dbReference type="VEuPathDB" id="FungiDB:MAPG_02302"/>
<dbReference type="EnsemblFungi" id="MAPG_02302T0">
    <property type="protein sequence ID" value="MAPG_02302T0"/>
    <property type="gene ID" value="MAPG_02302"/>
</dbReference>
<name>A0A0C4DR03_MAGP6</name>
<evidence type="ECO:0000313" key="1">
    <source>
        <dbReference type="EMBL" id="KLU83237.1"/>
    </source>
</evidence>
<evidence type="ECO:0000313" key="3">
    <source>
        <dbReference type="Proteomes" id="UP000011715"/>
    </source>
</evidence>